<keyword evidence="3" id="KW-1185">Reference proteome</keyword>
<evidence type="ECO:0000256" key="1">
    <source>
        <dbReference type="SAM" id="MobiDB-lite"/>
    </source>
</evidence>
<evidence type="ECO:0000313" key="2">
    <source>
        <dbReference type="EMBL" id="MEI5609976.1"/>
    </source>
</evidence>
<gene>
    <name evidence="2" type="ORF">WB403_12430</name>
</gene>
<protein>
    <submittedName>
        <fullName evidence="2">Uncharacterized protein</fullName>
    </submittedName>
</protein>
<reference evidence="2 3" key="1">
    <citation type="submission" date="2024-03" db="EMBL/GenBank/DDBJ databases">
        <title>First Report of Pectobacterium brasiliscabiei causing potato scab in china.</title>
        <authorList>
            <person name="Handique U."/>
        </authorList>
    </citation>
    <scope>NUCLEOTIDE SEQUENCE [LARGE SCALE GENOMIC DNA]</scope>
    <source>
        <strain evidence="2 3">ZRIMU1503</strain>
    </source>
</reference>
<dbReference type="RefSeq" id="WP_336558275.1">
    <property type="nucleotide sequence ID" value="NZ_JBBAYL010000004.1"/>
</dbReference>
<evidence type="ECO:0000313" key="3">
    <source>
        <dbReference type="Proteomes" id="UP001365781"/>
    </source>
</evidence>
<dbReference type="EMBL" id="JBBAYM010000007">
    <property type="protein sequence ID" value="MEI5609976.1"/>
    <property type="molecule type" value="Genomic_DNA"/>
</dbReference>
<sequence>MADSVTIPADIAEHFTDTWCGALGFDIGPRLNCAEVETLAELLRALGAEQAADEWVGAHAEGDSPGDDHFEGTVPAEASLTADGARWIPDTTDTQEQKS</sequence>
<organism evidence="2 3">
    <name type="scientific">Streptomyces brasiliscabiei</name>
    <dbReference type="NCBI Taxonomy" id="2736302"/>
    <lineage>
        <taxon>Bacteria</taxon>
        <taxon>Bacillati</taxon>
        <taxon>Actinomycetota</taxon>
        <taxon>Actinomycetes</taxon>
        <taxon>Kitasatosporales</taxon>
        <taxon>Streptomycetaceae</taxon>
        <taxon>Streptomyces</taxon>
    </lineage>
</organism>
<dbReference type="Proteomes" id="UP001365781">
    <property type="component" value="Unassembled WGS sequence"/>
</dbReference>
<feature type="compositionally biased region" description="Basic and acidic residues" evidence="1">
    <location>
        <begin position="60"/>
        <end position="71"/>
    </location>
</feature>
<accession>A0ABU8G9V5</accession>
<proteinExistence type="predicted"/>
<comment type="caution">
    <text evidence="2">The sequence shown here is derived from an EMBL/GenBank/DDBJ whole genome shotgun (WGS) entry which is preliminary data.</text>
</comment>
<feature type="region of interest" description="Disordered" evidence="1">
    <location>
        <begin position="58"/>
        <end position="99"/>
    </location>
</feature>
<name>A0ABU8G9V5_9ACTN</name>